<evidence type="ECO:0008006" key="3">
    <source>
        <dbReference type="Google" id="ProtNLM"/>
    </source>
</evidence>
<organism evidence="1 2">
    <name type="scientific">Candidatus Schekmanbacteria bacterium RBG_13_48_7</name>
    <dbReference type="NCBI Taxonomy" id="1817878"/>
    <lineage>
        <taxon>Bacteria</taxon>
        <taxon>Candidatus Schekmaniibacteriota</taxon>
    </lineage>
</organism>
<sequence length="240" mass="28218">MKIGLLQSSYLPWLGFFDQIAKSEIFIFYDDVQFEEGSWRNRNRIKTKTGWSWLTVPVYKTGHFGQKIHEVKINNTIPWQKKHLRAIYLNYHQTPYFGKYYHDIEKVLEQNWEFLSELNVELITYFCRVLGINTKLMSSITLNNITGQKTDRIYSICRGLSADEIIVGAKAKNYLDEQLLTESGIKIEYQEYRHPQYMQLYPPFIPYLSIIDLLFTEGDNSLEILYDKNGGIIVNSGETK</sequence>
<reference evidence="1 2" key="1">
    <citation type="journal article" date="2016" name="Nat. Commun.">
        <title>Thousands of microbial genomes shed light on interconnected biogeochemical processes in an aquifer system.</title>
        <authorList>
            <person name="Anantharaman K."/>
            <person name="Brown C.T."/>
            <person name="Hug L.A."/>
            <person name="Sharon I."/>
            <person name="Castelle C.J."/>
            <person name="Probst A.J."/>
            <person name="Thomas B.C."/>
            <person name="Singh A."/>
            <person name="Wilkins M.J."/>
            <person name="Karaoz U."/>
            <person name="Brodie E.L."/>
            <person name="Williams K.H."/>
            <person name="Hubbard S.S."/>
            <person name="Banfield J.F."/>
        </authorList>
    </citation>
    <scope>NUCLEOTIDE SEQUENCE [LARGE SCALE GENOMIC DNA]</scope>
</reference>
<dbReference type="Pfam" id="PF08889">
    <property type="entry name" value="WbqC"/>
    <property type="match status" value="1"/>
</dbReference>
<dbReference type="InterPro" id="IPR014985">
    <property type="entry name" value="WbqC"/>
</dbReference>
<accession>A0A1F7RZK5</accession>
<dbReference type="Proteomes" id="UP000179266">
    <property type="component" value="Unassembled WGS sequence"/>
</dbReference>
<dbReference type="AlphaFoldDB" id="A0A1F7RZK5"/>
<protein>
    <recommendedName>
        <fullName evidence="3">WbqC-like protein</fullName>
    </recommendedName>
</protein>
<dbReference type="EMBL" id="MGDD01000107">
    <property type="protein sequence ID" value="OGL46901.1"/>
    <property type="molecule type" value="Genomic_DNA"/>
</dbReference>
<gene>
    <name evidence="1" type="ORF">A2161_04985</name>
</gene>
<comment type="caution">
    <text evidence="1">The sequence shown here is derived from an EMBL/GenBank/DDBJ whole genome shotgun (WGS) entry which is preliminary data.</text>
</comment>
<proteinExistence type="predicted"/>
<name>A0A1F7RZK5_9BACT</name>
<evidence type="ECO:0000313" key="1">
    <source>
        <dbReference type="EMBL" id="OGL46901.1"/>
    </source>
</evidence>
<evidence type="ECO:0000313" key="2">
    <source>
        <dbReference type="Proteomes" id="UP000179266"/>
    </source>
</evidence>